<proteinExistence type="predicted"/>
<evidence type="ECO:0000313" key="1">
    <source>
        <dbReference type="EMBL" id="AXH43541.1"/>
    </source>
</evidence>
<dbReference type="EMBL" id="MH443101">
    <property type="protein sequence ID" value="AXH43541.1"/>
    <property type="molecule type" value="Genomic_DNA"/>
</dbReference>
<name>A0A4Y1NRU2_9CAUD</name>
<evidence type="ECO:0000313" key="2">
    <source>
        <dbReference type="Proteomes" id="UP000310697"/>
    </source>
</evidence>
<keyword evidence="2" id="KW-1185">Reference proteome</keyword>
<sequence>MARRDDIATAFRASIRIAPNGKRTVTTVEFVEHLAKLNHDFTLAEANRWIEHYQGCFRDISTEEGERRMFHLFNPNNGGH</sequence>
<reference evidence="1 2" key="1">
    <citation type="journal article" date="2019" name="J. Basic Microbiol.">
        <title>Complete genome sequence analysis of temperate Erwinia bacteriophages 49 and 59.</title>
        <authorList>
            <person name="Zlatohurska M."/>
            <person name="Gorb T."/>
            <person name="Romaniuk L."/>
            <person name="Korol N."/>
            <person name="Faidiuk Y."/>
            <person name="Kropinski A.M."/>
            <person name="Kushkina A."/>
            <person name="Tovkach F."/>
        </authorList>
    </citation>
    <scope>NUCLEOTIDE SEQUENCE [LARGE SCALE GENOMIC DNA]</scope>
</reference>
<dbReference type="Proteomes" id="UP000310697">
    <property type="component" value="Segment"/>
</dbReference>
<organism evidence="1 2">
    <name type="scientific">Erwinia phage vB_EhrS_59</name>
    <dbReference type="NCBI Taxonomy" id="2283025"/>
    <lineage>
        <taxon>Viruses</taxon>
        <taxon>Duplodnaviria</taxon>
        <taxon>Heunggongvirae</taxon>
        <taxon>Uroviricota</taxon>
        <taxon>Caudoviricetes</taxon>
        <taxon>Feofaniavirus</taxon>
        <taxon>Feofaniavirus Eho59</taxon>
    </lineage>
</organism>
<evidence type="ECO:0008006" key="3">
    <source>
        <dbReference type="Google" id="ProtNLM"/>
    </source>
</evidence>
<protein>
    <recommendedName>
        <fullName evidence="3">DNA polymerase V</fullName>
    </recommendedName>
</protein>
<accession>A0A4Y1NRU2</accession>
<gene>
    <name evidence="1" type="ORF">MZUP2_230</name>
</gene>